<accession>A0A1F5SAR9</accession>
<keyword evidence="4 6" id="KW-1133">Transmembrane helix</keyword>
<evidence type="ECO:0000313" key="9">
    <source>
        <dbReference type="EMBL" id="OGF23820.1"/>
    </source>
</evidence>
<dbReference type="GO" id="GO:0005886">
    <property type="term" value="C:plasma membrane"/>
    <property type="evidence" value="ECO:0007669"/>
    <property type="project" value="TreeGrafter"/>
</dbReference>
<protein>
    <recommendedName>
        <fullName evidence="11">Glycosyl transferase family 1 domain-containing protein</fullName>
    </recommendedName>
</protein>
<comment type="similarity">
    <text evidence="2">Belongs to the GtrA family.</text>
</comment>
<feature type="transmembrane region" description="Helical" evidence="6">
    <location>
        <begin position="42"/>
        <end position="62"/>
    </location>
</feature>
<comment type="subcellular location">
    <subcellularLocation>
        <location evidence="1">Membrane</location>
        <topology evidence="1">Multi-pass membrane protein</topology>
    </subcellularLocation>
</comment>
<dbReference type="Proteomes" id="UP000178783">
    <property type="component" value="Unassembled WGS sequence"/>
</dbReference>
<dbReference type="InterPro" id="IPR051401">
    <property type="entry name" value="GtrA_CellWall_Glycosyl"/>
</dbReference>
<feature type="domain" description="GtrA/DPMS transmembrane" evidence="8">
    <location>
        <begin position="17"/>
        <end position="133"/>
    </location>
</feature>
<keyword evidence="3 6" id="KW-0812">Transmembrane</keyword>
<sequence length="495" mass="56152">MKDLLPPQIIKHKRPIKFLIAGGTATAIDLLSLYFFTDILGIWYLFSACLAFTVAFFASFFLQKFWTFGDNDKERMYRQMSVYLAVALTNLLLNAIIMFILVDGFKIWYMAAQLMASGLIAGESYFVYKILIFNKSGLTVDEKMSTRGVWPDGRQGLAGSGKILIASGIYPPDLGGPAQYAKNLTEHLLSQNHQVKVLSYKLEKKLPTVIRHILYFFRVISRLNSADFIIALDTFSAGLPAVLAAKIFSKKIIIRTGGDFLWESYVERSGQSVTLKRFYEKMPVLNFKEKLILALSRLAMRQASAVVFSTAWQREIFMKYYGLNPAQTAIVENYYSGKARGGAEPEAKNFVWLGRMIKLKNVDLLKSAFAQAREKNKSLTLETYSGLEHAAAMKILSACYALILPSLSEVSPNLILEAISFNKPFICTRETGFYEKLKDYGLFVDPLDKTDITNKILFLADDYNYRQSKSKIANFNFSHSWEEIGKEFINLYKNL</sequence>
<evidence type="ECO:0000256" key="2">
    <source>
        <dbReference type="ARBA" id="ARBA00009399"/>
    </source>
</evidence>
<feature type="transmembrane region" description="Helical" evidence="6">
    <location>
        <begin position="18"/>
        <end position="36"/>
    </location>
</feature>
<name>A0A1F5SAR9_9BACT</name>
<evidence type="ECO:0000313" key="10">
    <source>
        <dbReference type="Proteomes" id="UP000178783"/>
    </source>
</evidence>
<dbReference type="CDD" id="cd03801">
    <property type="entry name" value="GT4_PimA-like"/>
    <property type="match status" value="1"/>
</dbReference>
<dbReference type="GO" id="GO:0000271">
    <property type="term" value="P:polysaccharide biosynthetic process"/>
    <property type="evidence" value="ECO:0007669"/>
    <property type="project" value="InterPro"/>
</dbReference>
<evidence type="ECO:0000256" key="1">
    <source>
        <dbReference type="ARBA" id="ARBA00004141"/>
    </source>
</evidence>
<feature type="transmembrane region" description="Helical" evidence="6">
    <location>
        <begin position="82"/>
        <end position="101"/>
    </location>
</feature>
<evidence type="ECO:0000256" key="6">
    <source>
        <dbReference type="SAM" id="Phobius"/>
    </source>
</evidence>
<dbReference type="Gene3D" id="3.40.50.2000">
    <property type="entry name" value="Glycogen Phosphorylase B"/>
    <property type="match status" value="2"/>
</dbReference>
<dbReference type="GO" id="GO:0016757">
    <property type="term" value="F:glycosyltransferase activity"/>
    <property type="evidence" value="ECO:0007669"/>
    <property type="project" value="InterPro"/>
</dbReference>
<comment type="caution">
    <text evidence="9">The sequence shown here is derived from an EMBL/GenBank/DDBJ whole genome shotgun (WGS) entry which is preliminary data.</text>
</comment>
<dbReference type="InterPro" id="IPR007267">
    <property type="entry name" value="GtrA_DPMS_TM"/>
</dbReference>
<dbReference type="PANTHER" id="PTHR38459:SF1">
    <property type="entry name" value="PROPHAGE BACTOPRENOL-LINKED GLUCOSE TRANSLOCASE HOMOLOG"/>
    <property type="match status" value="1"/>
</dbReference>
<gene>
    <name evidence="9" type="ORF">A3H66_03465</name>
</gene>
<dbReference type="SUPFAM" id="SSF53756">
    <property type="entry name" value="UDP-Glycosyltransferase/glycogen phosphorylase"/>
    <property type="match status" value="1"/>
</dbReference>
<keyword evidence="5 6" id="KW-0472">Membrane</keyword>
<evidence type="ECO:0000256" key="4">
    <source>
        <dbReference type="ARBA" id="ARBA00022989"/>
    </source>
</evidence>
<feature type="domain" description="Glycosyl transferase family 1" evidence="7">
    <location>
        <begin position="388"/>
        <end position="470"/>
    </location>
</feature>
<evidence type="ECO:0008006" key="11">
    <source>
        <dbReference type="Google" id="ProtNLM"/>
    </source>
</evidence>
<evidence type="ECO:0000259" key="7">
    <source>
        <dbReference type="Pfam" id="PF00534"/>
    </source>
</evidence>
<evidence type="ECO:0000256" key="3">
    <source>
        <dbReference type="ARBA" id="ARBA00022692"/>
    </source>
</evidence>
<organism evidence="9 10">
    <name type="scientific">Candidatus Falkowbacteria bacterium RIFCSPLOWO2_02_FULL_45_21</name>
    <dbReference type="NCBI Taxonomy" id="1797989"/>
    <lineage>
        <taxon>Bacteria</taxon>
        <taxon>Candidatus Falkowiibacteriota</taxon>
    </lineage>
</organism>
<proteinExistence type="inferred from homology"/>
<dbReference type="PANTHER" id="PTHR38459">
    <property type="entry name" value="PROPHAGE BACTOPRENOL-LINKED GLUCOSE TRANSLOCASE HOMOLOG"/>
    <property type="match status" value="1"/>
</dbReference>
<dbReference type="Pfam" id="PF00534">
    <property type="entry name" value="Glycos_transf_1"/>
    <property type="match status" value="1"/>
</dbReference>
<dbReference type="AlphaFoldDB" id="A0A1F5SAR9"/>
<evidence type="ECO:0000259" key="8">
    <source>
        <dbReference type="Pfam" id="PF04138"/>
    </source>
</evidence>
<reference evidence="9 10" key="1">
    <citation type="journal article" date="2016" name="Nat. Commun.">
        <title>Thousands of microbial genomes shed light on interconnected biogeochemical processes in an aquifer system.</title>
        <authorList>
            <person name="Anantharaman K."/>
            <person name="Brown C.T."/>
            <person name="Hug L.A."/>
            <person name="Sharon I."/>
            <person name="Castelle C.J."/>
            <person name="Probst A.J."/>
            <person name="Thomas B.C."/>
            <person name="Singh A."/>
            <person name="Wilkins M.J."/>
            <person name="Karaoz U."/>
            <person name="Brodie E.L."/>
            <person name="Williams K.H."/>
            <person name="Hubbard S.S."/>
            <person name="Banfield J.F."/>
        </authorList>
    </citation>
    <scope>NUCLEOTIDE SEQUENCE [LARGE SCALE GENOMIC DNA]</scope>
</reference>
<dbReference type="InterPro" id="IPR001296">
    <property type="entry name" value="Glyco_trans_1"/>
</dbReference>
<dbReference type="Pfam" id="PF04138">
    <property type="entry name" value="GtrA_DPMS_TM"/>
    <property type="match status" value="1"/>
</dbReference>
<dbReference type="EMBL" id="MFFW01000050">
    <property type="protein sequence ID" value="OGF23820.1"/>
    <property type="molecule type" value="Genomic_DNA"/>
</dbReference>
<dbReference type="STRING" id="1797989.A3H66_03465"/>
<evidence type="ECO:0000256" key="5">
    <source>
        <dbReference type="ARBA" id="ARBA00023136"/>
    </source>
</evidence>